<dbReference type="SUPFAM" id="SSF110857">
    <property type="entry name" value="Gamma-glutamyl cyclotransferase-like"/>
    <property type="match status" value="1"/>
</dbReference>
<dbReference type="eggNOG" id="COG2105">
    <property type="taxonomic scope" value="Bacteria"/>
</dbReference>
<proteinExistence type="predicted"/>
<evidence type="ECO:0000259" key="1">
    <source>
        <dbReference type="Pfam" id="PF06094"/>
    </source>
</evidence>
<gene>
    <name evidence="2" type="ordered locus">slr0491</name>
</gene>
<organism evidence="2 3">
    <name type="scientific">Synechocystis sp. (strain ATCC 27184 / PCC 6803 / Kazusa)</name>
    <dbReference type="NCBI Taxonomy" id="1111708"/>
    <lineage>
        <taxon>Bacteria</taxon>
        <taxon>Bacillati</taxon>
        <taxon>Cyanobacteriota</taxon>
        <taxon>Cyanophyceae</taxon>
        <taxon>Synechococcales</taxon>
        <taxon>Merismopediaceae</taxon>
        <taxon>Synechocystis</taxon>
    </lineage>
</organism>
<feature type="domain" description="Gamma-glutamylcyclotransferase AIG2-like" evidence="1">
    <location>
        <begin position="15"/>
        <end position="141"/>
    </location>
</feature>
<dbReference type="InterPro" id="IPR009288">
    <property type="entry name" value="AIG2-like_dom"/>
</dbReference>
<keyword evidence="3" id="KW-1185">Reference proteome</keyword>
<sequence>MASPNLLPVDMKIKVFVYGTLMPGECNHQAYCHRQIEPPTLGYVLGQIYHLQYFGYPALAIGEDRVWGYCLTFPPGFSLEHLDSLEDYQPGRSPQENVYDRCWAEIFDPQDQVMTEAWLYRMDSRKIEQYGGIYLPHGRWSGKL</sequence>
<reference evidence="2 3" key="1">
    <citation type="journal article" date="1995" name="DNA Res.">
        <title>Sequence analysis of the genome of the unicellular cyanobacterium Synechocystis sp. strain PCC6803. I. Sequence features in the 1 Mb region from map positions 64% to 92% of the genome.</title>
        <authorList>
            <person name="Kaneko T."/>
            <person name="Tanaka A."/>
            <person name="Sato S."/>
            <person name="Kotani H."/>
            <person name="Sazuka T."/>
            <person name="Miyajima N."/>
            <person name="Sugiura M."/>
            <person name="Tabata S."/>
        </authorList>
    </citation>
    <scope>NUCLEOTIDE SEQUENCE [LARGE SCALE GENOMIC DNA]</scope>
    <source>
        <strain evidence="3">ATCC 27184 / PCC 6803 / Kazusa</strain>
    </source>
</reference>
<accession>Q55181</accession>
<protein>
    <submittedName>
        <fullName evidence="2">Slr0491 protein</fullName>
    </submittedName>
</protein>
<dbReference type="Proteomes" id="UP000001425">
    <property type="component" value="Chromosome"/>
</dbReference>
<reference evidence="2 3" key="2">
    <citation type="journal article" date="1996" name="DNA Res.">
        <title>Sequence analysis of the genome of the unicellular cyanobacterium Synechocystis sp. strain PCC6803. II. Sequence determination of the entire genome and assignment of potential protein-coding regions.</title>
        <authorList>
            <person name="Kaneko T."/>
            <person name="Sato S."/>
            <person name="Kotani H."/>
            <person name="Tanaka A."/>
            <person name="Asamizu E."/>
            <person name="Nakamura Y."/>
            <person name="Miyajima N."/>
            <person name="Hirosawa M."/>
            <person name="Sugiura M."/>
            <person name="Sasamoto S."/>
            <person name="Kimura T."/>
            <person name="Hosouchi T."/>
            <person name="Matsuno A."/>
            <person name="Muraki A."/>
            <person name="Nakazaki N."/>
            <person name="Naruo K."/>
            <person name="Okumura S."/>
            <person name="Shimpo S."/>
            <person name="Takeuchi C."/>
            <person name="Wada T."/>
            <person name="Watanabe A."/>
            <person name="Yamada M."/>
            <person name="Yasuda M."/>
            <person name="Tabata S."/>
        </authorList>
    </citation>
    <scope>NUCLEOTIDE SEQUENCE [LARGE SCALE GENOMIC DNA]</scope>
    <source>
        <strain evidence="3">ATCC 27184 / PCC 6803 / Kazusa</strain>
    </source>
</reference>
<evidence type="ECO:0000313" key="3">
    <source>
        <dbReference type="Proteomes" id="UP000001425"/>
    </source>
</evidence>
<evidence type="ECO:0000313" key="2">
    <source>
        <dbReference type="EMBL" id="BAA10321.1"/>
    </source>
</evidence>
<dbReference type="InParanoid" id="Q55181"/>
<dbReference type="KEGG" id="syn:slr0491"/>
<dbReference type="EMBL" id="BA000022">
    <property type="protein sequence ID" value="BAA10321.1"/>
    <property type="molecule type" value="Genomic_DNA"/>
</dbReference>
<dbReference type="InterPro" id="IPR036568">
    <property type="entry name" value="GGCT-like_sf"/>
</dbReference>
<dbReference type="Gene3D" id="3.10.490.10">
    <property type="entry name" value="Gamma-glutamyl cyclotransferase-like"/>
    <property type="match status" value="1"/>
</dbReference>
<dbReference type="InterPro" id="IPR013024">
    <property type="entry name" value="GGCT-like"/>
</dbReference>
<dbReference type="PaxDb" id="1148-1001178"/>
<dbReference type="IntAct" id="Q55181">
    <property type="interactions" value="6"/>
</dbReference>
<dbReference type="EnsemblBacteria" id="BAA10321">
    <property type="protein sequence ID" value="BAA10321"/>
    <property type="gene ID" value="BAA10321"/>
</dbReference>
<dbReference type="AlphaFoldDB" id="Q55181"/>
<dbReference type="PIR" id="S74403">
    <property type="entry name" value="S74403"/>
</dbReference>
<dbReference type="STRING" id="1148.gene:10499821"/>
<dbReference type="Pfam" id="PF06094">
    <property type="entry name" value="GGACT"/>
    <property type="match status" value="1"/>
</dbReference>
<name>Q55181_SYNY3</name>
<dbReference type="CDD" id="cd06661">
    <property type="entry name" value="GGCT_like"/>
    <property type="match status" value="1"/>
</dbReference>